<feature type="domain" description="C2H2-type" evidence="11">
    <location>
        <begin position="397"/>
        <end position="424"/>
    </location>
</feature>
<dbReference type="PANTHER" id="PTHR24406">
    <property type="entry name" value="TRANSCRIPTIONAL REPRESSOR CTCFL-RELATED"/>
    <property type="match status" value="1"/>
</dbReference>
<dbReference type="Pfam" id="PF05485">
    <property type="entry name" value="THAP"/>
    <property type="match status" value="1"/>
</dbReference>
<keyword evidence="14" id="KW-1185">Reference proteome</keyword>
<dbReference type="PROSITE" id="PS50157">
    <property type="entry name" value="ZINC_FINGER_C2H2_2"/>
    <property type="match status" value="6"/>
</dbReference>
<dbReference type="FunFam" id="3.30.160.60:FF:000624">
    <property type="entry name" value="zinc finger protein 697"/>
    <property type="match status" value="1"/>
</dbReference>
<evidence type="ECO:0000256" key="9">
    <source>
        <dbReference type="PROSITE-ProRule" id="PRU00309"/>
    </source>
</evidence>
<evidence type="ECO:0000256" key="5">
    <source>
        <dbReference type="ARBA" id="ARBA00022833"/>
    </source>
</evidence>
<dbReference type="InterPro" id="IPR013087">
    <property type="entry name" value="Znf_C2H2_type"/>
</dbReference>
<evidence type="ECO:0000256" key="4">
    <source>
        <dbReference type="ARBA" id="ARBA00022771"/>
    </source>
</evidence>
<dbReference type="InterPro" id="IPR036236">
    <property type="entry name" value="Znf_C2H2_sf"/>
</dbReference>
<feature type="domain" description="THAP-type" evidence="12">
    <location>
        <begin position="1"/>
        <end position="88"/>
    </location>
</feature>
<evidence type="ECO:0000256" key="3">
    <source>
        <dbReference type="ARBA" id="ARBA00022737"/>
    </source>
</evidence>
<evidence type="ECO:0000256" key="2">
    <source>
        <dbReference type="ARBA" id="ARBA00022723"/>
    </source>
</evidence>
<accession>A0A671WBP5</accession>
<comment type="subcellular location">
    <subcellularLocation>
        <location evidence="1">Nucleus</location>
    </subcellularLocation>
</comment>
<evidence type="ECO:0000259" key="11">
    <source>
        <dbReference type="PROSITE" id="PS50157"/>
    </source>
</evidence>
<dbReference type="InterPro" id="IPR050888">
    <property type="entry name" value="ZnF_C2H2-type_TF"/>
</dbReference>
<protein>
    <submittedName>
        <fullName evidence="13">RE1-silencing transcription factor-like</fullName>
    </submittedName>
</protein>
<feature type="domain" description="C2H2-type" evidence="11">
    <location>
        <begin position="482"/>
        <end position="509"/>
    </location>
</feature>
<reference evidence="13" key="2">
    <citation type="submission" date="2025-08" db="UniProtKB">
        <authorList>
            <consortium name="Ensembl"/>
        </authorList>
    </citation>
    <scope>IDENTIFICATION</scope>
</reference>
<dbReference type="FunFam" id="3.30.160.60:FF:000710">
    <property type="entry name" value="Zinc finger protein 768"/>
    <property type="match status" value="1"/>
</dbReference>
<keyword evidence="7" id="KW-0539">Nucleus</keyword>
<feature type="domain" description="C2H2-type" evidence="11">
    <location>
        <begin position="454"/>
        <end position="481"/>
    </location>
</feature>
<gene>
    <name evidence="13" type="primary">LOC115572349</name>
</gene>
<dbReference type="FunFam" id="3.30.160.60:FF:000446">
    <property type="entry name" value="Zinc finger protein"/>
    <property type="match status" value="1"/>
</dbReference>
<dbReference type="PROSITE" id="PS00028">
    <property type="entry name" value="ZINC_FINGER_C2H2_1"/>
    <property type="match status" value="6"/>
</dbReference>
<evidence type="ECO:0000313" key="13">
    <source>
        <dbReference type="Ensembl" id="ENSSAUP00010036478.1"/>
    </source>
</evidence>
<dbReference type="Gene3D" id="3.30.160.60">
    <property type="entry name" value="Classic Zinc Finger"/>
    <property type="match status" value="5"/>
</dbReference>
<feature type="region of interest" description="Disordered" evidence="10">
    <location>
        <begin position="617"/>
        <end position="715"/>
    </location>
</feature>
<feature type="region of interest" description="Disordered" evidence="10">
    <location>
        <begin position="83"/>
        <end position="107"/>
    </location>
</feature>
<keyword evidence="6 9" id="KW-0238">DNA-binding</keyword>
<dbReference type="AlphaFoldDB" id="A0A671WBP5"/>
<evidence type="ECO:0000256" key="6">
    <source>
        <dbReference type="ARBA" id="ARBA00023125"/>
    </source>
</evidence>
<evidence type="ECO:0000313" key="14">
    <source>
        <dbReference type="Proteomes" id="UP000472265"/>
    </source>
</evidence>
<dbReference type="GeneTree" id="ENSGT00940000162287"/>
<dbReference type="Pfam" id="PF00096">
    <property type="entry name" value="zf-C2H2"/>
    <property type="match status" value="2"/>
</dbReference>
<organism evidence="13 14">
    <name type="scientific">Sparus aurata</name>
    <name type="common">Gilthead sea bream</name>
    <dbReference type="NCBI Taxonomy" id="8175"/>
    <lineage>
        <taxon>Eukaryota</taxon>
        <taxon>Metazoa</taxon>
        <taxon>Chordata</taxon>
        <taxon>Craniata</taxon>
        <taxon>Vertebrata</taxon>
        <taxon>Euteleostomi</taxon>
        <taxon>Actinopterygii</taxon>
        <taxon>Neopterygii</taxon>
        <taxon>Teleostei</taxon>
        <taxon>Neoteleostei</taxon>
        <taxon>Acanthomorphata</taxon>
        <taxon>Eupercaria</taxon>
        <taxon>Spariformes</taxon>
        <taxon>Sparidae</taxon>
        <taxon>Sparus</taxon>
    </lineage>
</organism>
<dbReference type="GO" id="GO:0003677">
    <property type="term" value="F:DNA binding"/>
    <property type="evidence" value="ECO:0007669"/>
    <property type="project" value="UniProtKB-UniRule"/>
</dbReference>
<sequence>MCSVVGCHSGRRSVQPQRFRLPEDPERRLEWVQFLATVNKQRFKESSWTDIAICIDHFKDDCFEKVTPGHSGMAGRVQLKPGAVPSLSLQSGPEQPEPSPVSPGRVEPVEAAEVASKLQTCDGPTSFSEESRLALSAAQGSAVQRNVSTDRDAVISVYDKMHQKNGNVDLTREKAELLQKKGKFVVNEKRLLQLFSCKCPLCGSEMKVEKFTYGVLIVLNQQCLQCEYRNQWKSQVNASIPAADDQHLTGGTDVTLLTGQAAPTDDTSRSATGIPEVIAVVNEESDPMDDTEISGEEGDVESDEDWKPRKHFLPVNVSQRETEDRSEKEVEENDDQPPPVPINSQLCTDCGVFFNKLRPHTCEHKIKPYSCNICGKRCVSEVALNAHSRIHDESYEFRCKYCNVSFKTKVDKFNHEQIHSTEEKPYKCPDCSEAFPTYKERRIHLEDHRGPRQTKCHICKVEFSWPLYLQRHLPVHTGERPFKCPVCQRGFNQPGHLKSHMRLHTGERPYKCRHCDKCFNHNVSLKSHVQRYHASNSGGEQNKEKIKEVNVEIEDDTGEAEGCGSQRGADSELDDEDTEEELPKCNKRSTGRPIGRPKRNESDNLVLKVHVDRLCLKRKTGKQQAKKLEKTQHVDGESEDEQTEKDTFVASAEAEEERSETETSSKSRSRRKARDSDSDSDFEPKDKKKKKPNSQKSGKSSGKPRGRPRKNLALT</sequence>
<dbReference type="SMART" id="SM00355">
    <property type="entry name" value="ZnF_C2H2"/>
    <property type="match status" value="6"/>
</dbReference>
<evidence type="ECO:0000256" key="10">
    <source>
        <dbReference type="SAM" id="MobiDB-lite"/>
    </source>
</evidence>
<keyword evidence="4 8" id="KW-0863">Zinc-finger</keyword>
<proteinExistence type="predicted"/>
<evidence type="ECO:0000256" key="7">
    <source>
        <dbReference type="ARBA" id="ARBA00023242"/>
    </source>
</evidence>
<feature type="region of interest" description="Disordered" evidence="10">
    <location>
        <begin position="555"/>
        <end position="603"/>
    </location>
</feature>
<feature type="compositionally biased region" description="Acidic residues" evidence="10">
    <location>
        <begin position="283"/>
        <end position="304"/>
    </location>
</feature>
<feature type="domain" description="C2H2-type" evidence="11">
    <location>
        <begin position="426"/>
        <end position="453"/>
    </location>
</feature>
<reference evidence="13" key="3">
    <citation type="submission" date="2025-09" db="UniProtKB">
        <authorList>
            <consortium name="Ensembl"/>
        </authorList>
    </citation>
    <scope>IDENTIFICATION</scope>
</reference>
<feature type="compositionally biased region" description="Acidic residues" evidence="10">
    <location>
        <begin position="571"/>
        <end position="580"/>
    </location>
</feature>
<name>A0A671WBP5_SPAAU</name>
<feature type="region of interest" description="Disordered" evidence="10">
    <location>
        <begin position="280"/>
        <end position="341"/>
    </location>
</feature>
<keyword evidence="5" id="KW-0862">Zinc</keyword>
<dbReference type="InterPro" id="IPR006612">
    <property type="entry name" value="THAP_Znf"/>
</dbReference>
<keyword evidence="2" id="KW-0479">Metal-binding</keyword>
<dbReference type="PROSITE" id="PS50950">
    <property type="entry name" value="ZF_THAP"/>
    <property type="match status" value="1"/>
</dbReference>
<feature type="domain" description="C2H2-type" evidence="11">
    <location>
        <begin position="510"/>
        <end position="538"/>
    </location>
</feature>
<evidence type="ECO:0000256" key="1">
    <source>
        <dbReference type="ARBA" id="ARBA00004123"/>
    </source>
</evidence>
<keyword evidence="3" id="KW-0677">Repeat</keyword>
<feature type="compositionally biased region" description="Basic and acidic residues" evidence="10">
    <location>
        <begin position="674"/>
        <end position="686"/>
    </location>
</feature>
<reference evidence="13" key="1">
    <citation type="submission" date="2021-04" db="EMBL/GenBank/DDBJ databases">
        <authorList>
            <consortium name="Wellcome Sanger Institute Data Sharing"/>
        </authorList>
    </citation>
    <scope>NUCLEOTIDE SEQUENCE [LARGE SCALE GENOMIC DNA]</scope>
</reference>
<feature type="compositionally biased region" description="Basic and acidic residues" evidence="10">
    <location>
        <begin position="626"/>
        <end position="636"/>
    </location>
</feature>
<dbReference type="Proteomes" id="UP000472265">
    <property type="component" value="Chromosome 21"/>
</dbReference>
<dbReference type="GO" id="GO:0008270">
    <property type="term" value="F:zinc ion binding"/>
    <property type="evidence" value="ECO:0007669"/>
    <property type="project" value="UniProtKB-KW"/>
</dbReference>
<feature type="domain" description="C2H2-type" evidence="11">
    <location>
        <begin position="369"/>
        <end position="396"/>
    </location>
</feature>
<evidence type="ECO:0000259" key="12">
    <source>
        <dbReference type="PROSITE" id="PS50950"/>
    </source>
</evidence>
<feature type="compositionally biased region" description="Basic residues" evidence="10">
    <location>
        <begin position="702"/>
        <end position="715"/>
    </location>
</feature>
<dbReference type="SUPFAM" id="SSF57667">
    <property type="entry name" value="beta-beta-alpha zinc fingers"/>
    <property type="match status" value="3"/>
</dbReference>
<dbReference type="SMART" id="SM00980">
    <property type="entry name" value="THAP"/>
    <property type="match status" value="1"/>
</dbReference>
<dbReference type="Ensembl" id="ENSSAUT00010038404.1">
    <property type="protein sequence ID" value="ENSSAUP00010036478.1"/>
    <property type="gene ID" value="ENSSAUG00010015409.1"/>
</dbReference>
<dbReference type="SUPFAM" id="SSF57716">
    <property type="entry name" value="Glucocorticoid receptor-like (DNA-binding domain)"/>
    <property type="match status" value="1"/>
</dbReference>
<evidence type="ECO:0000256" key="8">
    <source>
        <dbReference type="PROSITE-ProRule" id="PRU00042"/>
    </source>
</evidence>
<dbReference type="GO" id="GO:0005634">
    <property type="term" value="C:nucleus"/>
    <property type="evidence" value="ECO:0007669"/>
    <property type="project" value="UniProtKB-SubCell"/>
</dbReference>
<dbReference type="SMART" id="SM00692">
    <property type="entry name" value="DM3"/>
    <property type="match status" value="1"/>
</dbReference>